<dbReference type="PANTHER" id="PTHR41286">
    <property type="entry name" value="HNH NUCLEASE YAJD-RELATED"/>
    <property type="match status" value="1"/>
</dbReference>
<feature type="domain" description="HNH nuclease" evidence="5">
    <location>
        <begin position="47"/>
        <end position="102"/>
    </location>
</feature>
<name>A0AAX1FA85_9NEIS</name>
<evidence type="ECO:0000313" key="7">
    <source>
        <dbReference type="Proteomes" id="UP000326695"/>
    </source>
</evidence>
<dbReference type="AlphaFoldDB" id="A0AAX1FA85"/>
<dbReference type="GO" id="GO:0004519">
    <property type="term" value="F:endonuclease activity"/>
    <property type="evidence" value="ECO:0007669"/>
    <property type="project" value="UniProtKB-KW"/>
</dbReference>
<keyword evidence="1" id="KW-0540">Nuclease</keyword>
<evidence type="ECO:0000256" key="3">
    <source>
        <dbReference type="ARBA" id="ARBA00038412"/>
    </source>
</evidence>
<dbReference type="GO" id="GO:0005829">
    <property type="term" value="C:cytosol"/>
    <property type="evidence" value="ECO:0007669"/>
    <property type="project" value="TreeGrafter"/>
</dbReference>
<evidence type="ECO:0000256" key="4">
    <source>
        <dbReference type="ARBA" id="ARBA00040194"/>
    </source>
</evidence>
<dbReference type="RefSeq" id="WP_151086525.1">
    <property type="nucleotide sequence ID" value="NZ_CP038018.1"/>
</dbReference>
<comment type="similarity">
    <text evidence="3">Belongs to the HNH nuclease family.</text>
</comment>
<evidence type="ECO:0000256" key="1">
    <source>
        <dbReference type="ARBA" id="ARBA00022722"/>
    </source>
</evidence>
<accession>A0AAX1FA85</accession>
<dbReference type="SMART" id="SM00507">
    <property type="entry name" value="HNHc"/>
    <property type="match status" value="1"/>
</dbReference>
<keyword evidence="2" id="KW-0378">Hydrolase</keyword>
<dbReference type="Proteomes" id="UP000326695">
    <property type="component" value="Chromosome"/>
</dbReference>
<dbReference type="InterPro" id="IPR003615">
    <property type="entry name" value="HNH_nuc"/>
</dbReference>
<organism evidence="6 7">
    <name type="scientific">Eikenella exigua</name>
    <dbReference type="NCBI Taxonomy" id="2528037"/>
    <lineage>
        <taxon>Bacteria</taxon>
        <taxon>Pseudomonadati</taxon>
        <taxon>Pseudomonadota</taxon>
        <taxon>Betaproteobacteria</taxon>
        <taxon>Neisseriales</taxon>
        <taxon>Neisseriaceae</taxon>
        <taxon>Eikenella</taxon>
    </lineage>
</organism>
<gene>
    <name evidence="6" type="ORF">EZJ17_09785</name>
</gene>
<dbReference type="Pfam" id="PF01844">
    <property type="entry name" value="HNH"/>
    <property type="match status" value="1"/>
</dbReference>
<protein>
    <recommendedName>
        <fullName evidence="4">Putative HNH nuclease YajD</fullName>
    </recommendedName>
</protein>
<evidence type="ECO:0000256" key="2">
    <source>
        <dbReference type="ARBA" id="ARBA00022801"/>
    </source>
</evidence>
<dbReference type="GO" id="GO:0016787">
    <property type="term" value="F:hydrolase activity"/>
    <property type="evidence" value="ECO:0007669"/>
    <property type="project" value="UniProtKB-KW"/>
</dbReference>
<proteinExistence type="inferred from homology"/>
<dbReference type="GO" id="GO:0003676">
    <property type="term" value="F:nucleic acid binding"/>
    <property type="evidence" value="ECO:0007669"/>
    <property type="project" value="InterPro"/>
</dbReference>
<sequence length="120" mass="13271">MGRLKKAAVRLKPGTSRISIPAGISGSARRAKGSSSTARGYGYRWQKARLHYLAEHPLCVMCTADGKTVPATVVDHIKPHGGNDTLFWDSTNWQPLCKHCHDSRKQKQERQGGRFMGRGV</sequence>
<reference evidence="7" key="1">
    <citation type="journal article" date="2019" name="J. Anim. Genet.">
        <title>Description and whole genome sequencing of Eikenella exigua sp. nov., isolated from brain abscess and blood.</title>
        <authorList>
            <person name="Stormo K.A."/>
            <person name="Nygaard R.M."/>
            <person name="Bruvold T.S."/>
            <person name="Dimmen G."/>
            <person name="Lindemann P.C."/>
            <person name="Jordal S."/>
            <person name="Kommedal O."/>
        </authorList>
    </citation>
    <scope>NUCLEOTIDE SEQUENCE [LARGE SCALE GENOMIC DNA]</scope>
    <source>
        <strain evidence="7">PXX</strain>
    </source>
</reference>
<dbReference type="Gene3D" id="1.10.30.50">
    <property type="match status" value="1"/>
</dbReference>
<dbReference type="PANTHER" id="PTHR41286:SF1">
    <property type="entry name" value="HNH NUCLEASE YAJD-RELATED"/>
    <property type="match status" value="1"/>
</dbReference>
<dbReference type="CDD" id="cd00085">
    <property type="entry name" value="HNHc"/>
    <property type="match status" value="1"/>
</dbReference>
<evidence type="ECO:0000259" key="5">
    <source>
        <dbReference type="SMART" id="SM00507"/>
    </source>
</evidence>
<dbReference type="KEGG" id="eex:EZJ17_09785"/>
<keyword evidence="6" id="KW-0255">Endonuclease</keyword>
<dbReference type="EMBL" id="CP038018">
    <property type="protein sequence ID" value="QED92864.1"/>
    <property type="molecule type" value="Genomic_DNA"/>
</dbReference>
<evidence type="ECO:0000313" key="6">
    <source>
        <dbReference type="EMBL" id="QED92864.1"/>
    </source>
</evidence>
<dbReference type="InterPro" id="IPR002711">
    <property type="entry name" value="HNH"/>
</dbReference>
<keyword evidence="7" id="KW-1185">Reference proteome</keyword>
<dbReference type="GO" id="GO:0008270">
    <property type="term" value="F:zinc ion binding"/>
    <property type="evidence" value="ECO:0007669"/>
    <property type="project" value="InterPro"/>
</dbReference>